<proteinExistence type="predicted"/>
<name>A0A976R7T9_9VIRU</name>
<organism evidence="2">
    <name type="scientific">Sigmofec virus UA08Rod_7256</name>
    <dbReference type="NCBI Taxonomy" id="2929244"/>
    <lineage>
        <taxon>Viruses</taxon>
        <taxon>Monodnaviria</taxon>
        <taxon>Sangervirae</taxon>
        <taxon>Phixviricota</taxon>
        <taxon>Malgrandaviricetes</taxon>
        <taxon>Petitvirales</taxon>
        <taxon>Microviridae</taxon>
    </lineage>
</organism>
<protein>
    <submittedName>
        <fullName evidence="2">Uncharacterized protein</fullName>
    </submittedName>
</protein>
<reference evidence="2" key="1">
    <citation type="submission" date="2022-02" db="EMBL/GenBank/DDBJ databases">
        <title>Towards deciphering the DNA virus diversity associated with rodent species in the families Cricetidae and Heteromyidae.</title>
        <authorList>
            <person name="Lund M."/>
            <person name="Larsen B.B."/>
            <person name="Gryseels S."/>
            <person name="Kraberger S."/>
            <person name="Rowsey D.M."/>
            <person name="Steger L."/>
            <person name="Yule K.M."/>
            <person name="Upham N.S."/>
            <person name="Worobey M."/>
            <person name="Van Doorslaer K."/>
            <person name="Varsani A."/>
        </authorList>
    </citation>
    <scope>NUCLEOTIDE SEQUENCE</scope>
    <source>
        <strain evidence="2">UA08Rod_7256</strain>
    </source>
</reference>
<sequence length="136" mass="15315">MKKVSKWAEPVSTLPSRTRRGEAQTAEQLFKMFGMDIPTPDNAEDYYEFEVGKNTLDEMFETKTNEVVDHRELLDVMEQEFNKHASSELSRSEAVDTAPTEPAHQPISQSVAHGSEDDRTSSTPVQEPEDEANANI</sequence>
<feature type="compositionally biased region" description="Acidic residues" evidence="1">
    <location>
        <begin position="127"/>
        <end position="136"/>
    </location>
</feature>
<feature type="compositionally biased region" description="Basic and acidic residues" evidence="1">
    <location>
        <begin position="79"/>
        <end position="94"/>
    </location>
</feature>
<evidence type="ECO:0000256" key="1">
    <source>
        <dbReference type="SAM" id="MobiDB-lite"/>
    </source>
</evidence>
<accession>A0A976R7T9</accession>
<feature type="region of interest" description="Disordered" evidence="1">
    <location>
        <begin position="1"/>
        <end position="22"/>
    </location>
</feature>
<feature type="region of interest" description="Disordered" evidence="1">
    <location>
        <begin position="79"/>
        <end position="136"/>
    </location>
</feature>
<dbReference type="EMBL" id="OM869495">
    <property type="protein sequence ID" value="UPW40770.1"/>
    <property type="molecule type" value="Genomic_DNA"/>
</dbReference>
<evidence type="ECO:0000313" key="2">
    <source>
        <dbReference type="EMBL" id="UPW40770.1"/>
    </source>
</evidence>